<dbReference type="GO" id="GO:0016020">
    <property type="term" value="C:membrane"/>
    <property type="evidence" value="ECO:0007669"/>
    <property type="project" value="UniProtKB-SubCell"/>
</dbReference>
<keyword evidence="5" id="KW-0175">Coiled coil</keyword>
<evidence type="ECO:0000256" key="2">
    <source>
        <dbReference type="ARBA" id="ARBA00022692"/>
    </source>
</evidence>
<feature type="domain" description="Multidrug resistance protein MdtA-like barrel-sandwich hybrid" evidence="7">
    <location>
        <begin position="73"/>
        <end position="255"/>
    </location>
</feature>
<organism evidence="9 10">
    <name type="scientific">Rhizobium leguminosarum</name>
    <dbReference type="NCBI Taxonomy" id="384"/>
    <lineage>
        <taxon>Bacteria</taxon>
        <taxon>Pseudomonadati</taxon>
        <taxon>Pseudomonadota</taxon>
        <taxon>Alphaproteobacteria</taxon>
        <taxon>Hyphomicrobiales</taxon>
        <taxon>Rhizobiaceae</taxon>
        <taxon>Rhizobium/Agrobacterium group</taxon>
        <taxon>Rhizobium</taxon>
    </lineage>
</organism>
<dbReference type="Gene3D" id="1.10.287.470">
    <property type="entry name" value="Helix hairpin bin"/>
    <property type="match status" value="1"/>
</dbReference>
<keyword evidence="3 6" id="KW-1133">Transmembrane helix</keyword>
<evidence type="ECO:0000259" key="8">
    <source>
        <dbReference type="Pfam" id="PF25963"/>
    </source>
</evidence>
<name>A0A1L3Z6R1_RHILE</name>
<proteinExistence type="predicted"/>
<dbReference type="PANTHER" id="PTHR30386:SF26">
    <property type="entry name" value="TRANSPORT PROTEIN COMB"/>
    <property type="match status" value="1"/>
</dbReference>
<evidence type="ECO:0000259" key="7">
    <source>
        <dbReference type="Pfam" id="PF25917"/>
    </source>
</evidence>
<feature type="coiled-coil region" evidence="5">
    <location>
        <begin position="133"/>
        <end position="163"/>
    </location>
</feature>
<dbReference type="PANTHER" id="PTHR30386">
    <property type="entry name" value="MEMBRANE FUSION SUBUNIT OF EMRAB-TOLC MULTIDRUG EFFLUX PUMP"/>
    <property type="match status" value="1"/>
</dbReference>
<dbReference type="AlphaFoldDB" id="A0A1L3Z6R1"/>
<reference evidence="9 10" key="1">
    <citation type="submission" date="2016-11" db="EMBL/GenBank/DDBJ databases">
        <title>Rhizobium leguminosarum bv. viciae strain Vaf12 isolated from Vavilovia formosa root nodules from Russia, Dagestan.</title>
        <authorList>
            <person name="Kimeklis A."/>
        </authorList>
    </citation>
    <scope>NUCLEOTIDE SEQUENCE [LARGE SCALE GENOMIC DNA]</scope>
    <source>
        <strain evidence="9 10">Vaf-108</strain>
    </source>
</reference>
<dbReference type="Proteomes" id="UP000183050">
    <property type="component" value="Chromosome"/>
</dbReference>
<keyword evidence="2 6" id="KW-0812">Transmembrane</keyword>
<dbReference type="SUPFAM" id="SSF111369">
    <property type="entry name" value="HlyD-like secretion proteins"/>
    <property type="match status" value="2"/>
</dbReference>
<evidence type="ECO:0000256" key="6">
    <source>
        <dbReference type="SAM" id="Phobius"/>
    </source>
</evidence>
<dbReference type="Pfam" id="PF25917">
    <property type="entry name" value="BSH_RND"/>
    <property type="match status" value="1"/>
</dbReference>
<feature type="transmembrane region" description="Helical" evidence="6">
    <location>
        <begin position="38"/>
        <end position="56"/>
    </location>
</feature>
<comment type="subcellular location">
    <subcellularLocation>
        <location evidence="1">Membrane</location>
        <topology evidence="1">Single-pass membrane protein</topology>
    </subcellularLocation>
</comment>
<evidence type="ECO:0000256" key="5">
    <source>
        <dbReference type="SAM" id="Coils"/>
    </source>
</evidence>
<evidence type="ECO:0000313" key="9">
    <source>
        <dbReference type="EMBL" id="API51359.1"/>
    </source>
</evidence>
<dbReference type="InterPro" id="IPR058625">
    <property type="entry name" value="MdtA-like_BSH"/>
</dbReference>
<protein>
    <submittedName>
        <fullName evidence="9">Transporter</fullName>
    </submittedName>
</protein>
<dbReference type="Gene3D" id="2.40.50.100">
    <property type="match status" value="1"/>
</dbReference>
<feature type="domain" description="p-hydroxybenzoic acid efflux pump subunit AaeA-like beta-barrel" evidence="8">
    <location>
        <begin position="262"/>
        <end position="358"/>
    </location>
</feature>
<evidence type="ECO:0000256" key="3">
    <source>
        <dbReference type="ARBA" id="ARBA00022989"/>
    </source>
</evidence>
<sequence length="384" mass="41111">MKLALPRNETPPKDIAVVSENLDEPAISPTPRNPLRRIALIIVLLALALFVLSIFMERRTPSTSQAQVQAYIVGIAPEVTGRVVEVGVVDNSRVDADQVLFRIDPERYELAVNEAEASLASVGQSMGASTAAVDAAQAKLVTAQVDRDNLREQSARAAELQQRGVYSKARADSVKSAFGQSEAAVTGAEAELAKAKEQLGPSGNDNPQLRAALAALEKARLDLLRTTVQAPSAGVVTNLQLTTGKVVSAGQSAMTFIDVGTIWITAAFKENSLEKVVVGNRAEVLFDALPGRLFPAQVESVGFGVSQGSTDPNTGLPTIRSDNGWVQEPQRFPVRLIIEEAQRPKGGVRYGSQATVVIYTGDNPVTNAWGSLWIRIMSVLTYVR</sequence>
<evidence type="ECO:0000313" key="10">
    <source>
        <dbReference type="Proteomes" id="UP000183050"/>
    </source>
</evidence>
<gene>
    <name evidence="9" type="ORF">BMW22_06710</name>
</gene>
<dbReference type="InterPro" id="IPR058634">
    <property type="entry name" value="AaeA-lik-b-barrel"/>
</dbReference>
<dbReference type="Pfam" id="PF25963">
    <property type="entry name" value="Beta-barrel_AAEA"/>
    <property type="match status" value="1"/>
</dbReference>
<accession>A0A1L3Z6R1</accession>
<keyword evidence="4 6" id="KW-0472">Membrane</keyword>
<dbReference type="EMBL" id="CP018228">
    <property type="protein sequence ID" value="API51359.1"/>
    <property type="molecule type" value="Genomic_DNA"/>
</dbReference>
<evidence type="ECO:0000256" key="1">
    <source>
        <dbReference type="ARBA" id="ARBA00004167"/>
    </source>
</evidence>
<dbReference type="Gene3D" id="2.40.30.170">
    <property type="match status" value="1"/>
</dbReference>
<evidence type="ECO:0000256" key="4">
    <source>
        <dbReference type="ARBA" id="ARBA00023136"/>
    </source>
</evidence>
<dbReference type="InterPro" id="IPR050739">
    <property type="entry name" value="MFP"/>
</dbReference>